<dbReference type="Gene3D" id="3.30.565.10">
    <property type="entry name" value="Histidine kinase-like ATPase, C-terminal domain"/>
    <property type="match status" value="1"/>
</dbReference>
<dbReference type="InterPro" id="IPR003660">
    <property type="entry name" value="HAMP_dom"/>
</dbReference>
<dbReference type="EC" id="2.7.13.3" evidence="3"/>
<accession>A0AA42LPW8</accession>
<dbReference type="InterPro" id="IPR005467">
    <property type="entry name" value="His_kinase_dom"/>
</dbReference>
<dbReference type="SMART" id="SM00304">
    <property type="entry name" value="HAMP"/>
    <property type="match status" value="1"/>
</dbReference>
<evidence type="ECO:0000256" key="2">
    <source>
        <dbReference type="ARBA" id="ARBA00004651"/>
    </source>
</evidence>
<dbReference type="Pfam" id="PF02518">
    <property type="entry name" value="HATPase_c"/>
    <property type="match status" value="1"/>
</dbReference>
<dbReference type="Gene3D" id="1.10.287.130">
    <property type="match status" value="1"/>
</dbReference>
<keyword evidence="10" id="KW-1133">Transmembrane helix</keyword>
<comment type="caution">
    <text evidence="13">The sequence shown here is derived from an EMBL/GenBank/DDBJ whole genome shotgun (WGS) entry which is preliminary data.</text>
</comment>
<dbReference type="Pfam" id="PF00512">
    <property type="entry name" value="HisKA"/>
    <property type="match status" value="1"/>
</dbReference>
<dbReference type="PANTHER" id="PTHR44936:SF10">
    <property type="entry name" value="SENSOR PROTEIN RSTB"/>
    <property type="match status" value="1"/>
</dbReference>
<evidence type="ECO:0000313" key="14">
    <source>
        <dbReference type="Proteomes" id="UP001161094"/>
    </source>
</evidence>
<dbReference type="InterPro" id="IPR004358">
    <property type="entry name" value="Sig_transdc_His_kin-like_C"/>
</dbReference>
<keyword evidence="10" id="KW-0812">Transmembrane</keyword>
<keyword evidence="9 13" id="KW-0067">ATP-binding</keyword>
<evidence type="ECO:0000313" key="13">
    <source>
        <dbReference type="EMBL" id="MDH0737367.1"/>
    </source>
</evidence>
<dbReference type="SUPFAM" id="SSF47384">
    <property type="entry name" value="Homodimeric domain of signal transducing histidine kinase"/>
    <property type="match status" value="1"/>
</dbReference>
<evidence type="ECO:0000256" key="3">
    <source>
        <dbReference type="ARBA" id="ARBA00012438"/>
    </source>
</evidence>
<evidence type="ECO:0000256" key="7">
    <source>
        <dbReference type="ARBA" id="ARBA00022741"/>
    </source>
</evidence>
<dbReference type="InterPro" id="IPR036890">
    <property type="entry name" value="HATPase_C_sf"/>
</dbReference>
<protein>
    <recommendedName>
        <fullName evidence="3">histidine kinase</fullName>
        <ecNumber evidence="3">2.7.13.3</ecNumber>
    </recommendedName>
</protein>
<dbReference type="EMBL" id="JAOCDZ010000010">
    <property type="protein sequence ID" value="MDH0737367.1"/>
    <property type="molecule type" value="Genomic_DNA"/>
</dbReference>
<comment type="catalytic activity">
    <reaction evidence="1">
        <text>ATP + protein L-histidine = ADP + protein N-phospho-L-histidine.</text>
        <dbReference type="EC" id="2.7.13.3"/>
    </reaction>
</comment>
<proteinExistence type="predicted"/>
<dbReference type="Gene3D" id="6.10.340.10">
    <property type="match status" value="1"/>
</dbReference>
<keyword evidence="8" id="KW-0418">Kinase</keyword>
<evidence type="ECO:0000259" key="12">
    <source>
        <dbReference type="PROSITE" id="PS50885"/>
    </source>
</evidence>
<dbReference type="AlphaFoldDB" id="A0AA42LPW8"/>
<dbReference type="InterPro" id="IPR003661">
    <property type="entry name" value="HisK_dim/P_dom"/>
</dbReference>
<dbReference type="SUPFAM" id="SSF55874">
    <property type="entry name" value="ATPase domain of HSP90 chaperone/DNA topoisomerase II/histidine kinase"/>
    <property type="match status" value="1"/>
</dbReference>
<dbReference type="SMART" id="SM00388">
    <property type="entry name" value="HisKA"/>
    <property type="match status" value="1"/>
</dbReference>
<dbReference type="PROSITE" id="PS50109">
    <property type="entry name" value="HIS_KIN"/>
    <property type="match status" value="1"/>
</dbReference>
<dbReference type="InterPro" id="IPR003594">
    <property type="entry name" value="HATPase_dom"/>
</dbReference>
<dbReference type="PANTHER" id="PTHR44936">
    <property type="entry name" value="SENSOR PROTEIN CREC"/>
    <property type="match status" value="1"/>
</dbReference>
<keyword evidence="6" id="KW-0808">Transferase</keyword>
<dbReference type="Pfam" id="PF00672">
    <property type="entry name" value="HAMP"/>
    <property type="match status" value="1"/>
</dbReference>
<reference evidence="13" key="1">
    <citation type="submission" date="2022-09" db="EMBL/GenBank/DDBJ databases">
        <title>Intensive care unit water sources are persistently colonized with multi-drug resistant bacteria and are the site of extensive horizontal gene transfer of antibiotic resistance genes.</title>
        <authorList>
            <person name="Diorio-Toth L."/>
        </authorList>
    </citation>
    <scope>NUCLEOTIDE SEQUENCE</scope>
    <source>
        <strain evidence="13">GD03843</strain>
    </source>
</reference>
<dbReference type="Proteomes" id="UP001161094">
    <property type="component" value="Unassembled WGS sequence"/>
</dbReference>
<dbReference type="PROSITE" id="PS50885">
    <property type="entry name" value="HAMP"/>
    <property type="match status" value="1"/>
</dbReference>
<dbReference type="PRINTS" id="PR00344">
    <property type="entry name" value="BCTRLSENSOR"/>
</dbReference>
<evidence type="ECO:0000256" key="6">
    <source>
        <dbReference type="ARBA" id="ARBA00022679"/>
    </source>
</evidence>
<evidence type="ECO:0000256" key="10">
    <source>
        <dbReference type="SAM" id="Phobius"/>
    </source>
</evidence>
<evidence type="ECO:0000256" key="8">
    <source>
        <dbReference type="ARBA" id="ARBA00022777"/>
    </source>
</evidence>
<feature type="transmembrane region" description="Helical" evidence="10">
    <location>
        <begin position="137"/>
        <end position="162"/>
    </location>
</feature>
<keyword evidence="7" id="KW-0547">Nucleotide-binding</keyword>
<feature type="domain" description="HAMP" evidence="12">
    <location>
        <begin position="162"/>
        <end position="214"/>
    </location>
</feature>
<feature type="domain" description="Histidine kinase" evidence="11">
    <location>
        <begin position="222"/>
        <end position="435"/>
    </location>
</feature>
<dbReference type="RefSeq" id="WP_279995866.1">
    <property type="nucleotide sequence ID" value="NZ_CBFGSQ010000037.1"/>
</dbReference>
<evidence type="ECO:0000259" key="11">
    <source>
        <dbReference type="PROSITE" id="PS50109"/>
    </source>
</evidence>
<dbReference type="InterPro" id="IPR036097">
    <property type="entry name" value="HisK_dim/P_sf"/>
</dbReference>
<dbReference type="CDD" id="cd06225">
    <property type="entry name" value="HAMP"/>
    <property type="match status" value="1"/>
</dbReference>
<gene>
    <name evidence="13" type="ORF">N5D93_16260</name>
</gene>
<dbReference type="InterPro" id="IPR050980">
    <property type="entry name" value="2C_sensor_his_kinase"/>
</dbReference>
<name>A0AA42LPW8_9BURK</name>
<dbReference type="CDD" id="cd00082">
    <property type="entry name" value="HisKA"/>
    <property type="match status" value="1"/>
</dbReference>
<dbReference type="SMART" id="SM00387">
    <property type="entry name" value="HATPase_c"/>
    <property type="match status" value="1"/>
</dbReference>
<dbReference type="GO" id="GO:0000155">
    <property type="term" value="F:phosphorelay sensor kinase activity"/>
    <property type="evidence" value="ECO:0007669"/>
    <property type="project" value="InterPro"/>
</dbReference>
<comment type="subcellular location">
    <subcellularLocation>
        <location evidence="2">Cell membrane</location>
        <topology evidence="2">Multi-pass membrane protein</topology>
    </subcellularLocation>
</comment>
<evidence type="ECO:0000256" key="4">
    <source>
        <dbReference type="ARBA" id="ARBA00022475"/>
    </source>
</evidence>
<evidence type="ECO:0000256" key="1">
    <source>
        <dbReference type="ARBA" id="ARBA00000085"/>
    </source>
</evidence>
<keyword evidence="10" id="KW-0472">Membrane</keyword>
<organism evidence="13 14">
    <name type="scientific">Achromobacter spanius</name>
    <dbReference type="NCBI Taxonomy" id="217203"/>
    <lineage>
        <taxon>Bacteria</taxon>
        <taxon>Pseudomonadati</taxon>
        <taxon>Pseudomonadota</taxon>
        <taxon>Betaproteobacteria</taxon>
        <taxon>Burkholderiales</taxon>
        <taxon>Alcaligenaceae</taxon>
        <taxon>Achromobacter</taxon>
    </lineage>
</organism>
<evidence type="ECO:0000256" key="9">
    <source>
        <dbReference type="ARBA" id="ARBA00022840"/>
    </source>
</evidence>
<keyword evidence="4" id="KW-1003">Cell membrane</keyword>
<dbReference type="GO" id="GO:0005524">
    <property type="term" value="F:ATP binding"/>
    <property type="evidence" value="ECO:0007669"/>
    <property type="project" value="UniProtKB-KW"/>
</dbReference>
<evidence type="ECO:0000256" key="5">
    <source>
        <dbReference type="ARBA" id="ARBA00022553"/>
    </source>
</evidence>
<dbReference type="GO" id="GO:0005886">
    <property type="term" value="C:plasma membrane"/>
    <property type="evidence" value="ECO:0007669"/>
    <property type="project" value="UniProtKB-SubCell"/>
</dbReference>
<keyword evidence="5" id="KW-0597">Phosphoprotein</keyword>
<sequence length="435" mass="48190">MLKFVLRIFVVLAIGFVLSSEVVDRAANYLFEPETANYTREAVRGQLHSLKQELANVPPEARRDYVRDTLAPHYGLALQVLDPADYNAADFALTDEEWRTIDAGGFFLRDKLMSFVAAIPGPGAQWLLVKMPPEPLVGTWVIVGVYSALGLLLCGFMLLWALPIWRDLEALKTAAQHMGQGDLHARVRLSRFSSIRGLGDTFNQMSDRISALISNQRDLTNAVSHELRTPISRLSFELDMIDREPDPEARSRLVEEMKSDVAELDSMASELLMYARLEHKSDNVALQALDARGWLDAVVQHAAFEAGLLGVQCTVTQCDVDEVRLHSRYMTRALLNLLQNAIRHAGERVQVGLTSPAPHNYVLTVDDDGPGVPPADRERIFEPFIRLDESRARGTGGTGLGLAIVSRVARWHNGTAFVADSPLGGARFVISWNAP</sequence>